<feature type="non-terminal residue" evidence="9">
    <location>
        <position position="1053"/>
    </location>
</feature>
<dbReference type="AlphaFoldDB" id="A0A2I0GEC1"/>
<feature type="region of interest" description="Disordered" evidence="6">
    <location>
        <begin position="90"/>
        <end position="115"/>
    </location>
</feature>
<dbReference type="Gene3D" id="4.10.60.10">
    <property type="entry name" value="Zinc finger, CCHC-type"/>
    <property type="match status" value="1"/>
</dbReference>
<evidence type="ECO:0000256" key="2">
    <source>
        <dbReference type="ARBA" id="ARBA00022723"/>
    </source>
</evidence>
<gene>
    <name evidence="9" type="ORF">CRG98_050339</name>
</gene>
<protein>
    <recommendedName>
        <fullName evidence="11">Integrase catalytic domain-containing protein</fullName>
    </recommendedName>
</protein>
<dbReference type="Pfam" id="PF25597">
    <property type="entry name" value="SH3_retrovirus"/>
    <property type="match status" value="1"/>
</dbReference>
<keyword evidence="5" id="KW-0862">Zinc</keyword>
<keyword evidence="10" id="KW-1185">Reference proteome</keyword>
<dbReference type="InterPro" id="IPR001584">
    <property type="entry name" value="Integrase_cat-core"/>
</dbReference>
<dbReference type="Pfam" id="PF00665">
    <property type="entry name" value="rve"/>
    <property type="match status" value="1"/>
</dbReference>
<keyword evidence="1" id="KW-0645">Protease</keyword>
<dbReference type="InterPro" id="IPR025724">
    <property type="entry name" value="GAG-pre-integrase_dom"/>
</dbReference>
<keyword evidence="5" id="KW-0863">Zinc-finger</keyword>
<feature type="region of interest" description="Disordered" evidence="6">
    <location>
        <begin position="1034"/>
        <end position="1053"/>
    </location>
</feature>
<dbReference type="Proteomes" id="UP000233551">
    <property type="component" value="Unassembled WGS sequence"/>
</dbReference>
<dbReference type="Gene3D" id="3.30.420.10">
    <property type="entry name" value="Ribonuclease H-like superfamily/Ribonuclease H"/>
    <property type="match status" value="1"/>
</dbReference>
<feature type="region of interest" description="Disordered" evidence="6">
    <location>
        <begin position="636"/>
        <end position="732"/>
    </location>
</feature>
<evidence type="ECO:0000256" key="4">
    <source>
        <dbReference type="ARBA" id="ARBA00022801"/>
    </source>
</evidence>
<dbReference type="GO" id="GO:0006508">
    <property type="term" value="P:proteolysis"/>
    <property type="evidence" value="ECO:0007669"/>
    <property type="project" value="UniProtKB-KW"/>
</dbReference>
<dbReference type="SUPFAM" id="SSF57756">
    <property type="entry name" value="Retrovirus zinc finger-like domains"/>
    <property type="match status" value="1"/>
</dbReference>
<dbReference type="SUPFAM" id="SSF53098">
    <property type="entry name" value="Ribonuclease H-like"/>
    <property type="match status" value="1"/>
</dbReference>
<keyword evidence="4" id="KW-0378">Hydrolase</keyword>
<name>A0A2I0GEC1_PUNGR</name>
<feature type="domain" description="CCHC-type" evidence="7">
    <location>
        <begin position="54"/>
        <end position="67"/>
    </location>
</feature>
<evidence type="ECO:0000259" key="8">
    <source>
        <dbReference type="PROSITE" id="PS50994"/>
    </source>
</evidence>
<dbReference type="Pfam" id="PF13976">
    <property type="entry name" value="gag_pre-integrs"/>
    <property type="match status" value="1"/>
</dbReference>
<evidence type="ECO:0000259" key="7">
    <source>
        <dbReference type="PROSITE" id="PS50158"/>
    </source>
</evidence>
<dbReference type="GO" id="GO:0008270">
    <property type="term" value="F:zinc ion binding"/>
    <property type="evidence" value="ECO:0007669"/>
    <property type="project" value="UniProtKB-KW"/>
</dbReference>
<dbReference type="EMBL" id="PGOL01045188">
    <property type="protein sequence ID" value="PKH48991.1"/>
    <property type="molecule type" value="Genomic_DNA"/>
</dbReference>
<dbReference type="InterPro" id="IPR039537">
    <property type="entry name" value="Retrotran_Ty1/copia-like"/>
</dbReference>
<dbReference type="STRING" id="22663.A0A2I0GEC1"/>
<dbReference type="InterPro" id="IPR012337">
    <property type="entry name" value="RNaseH-like_sf"/>
</dbReference>
<evidence type="ECO:0000256" key="1">
    <source>
        <dbReference type="ARBA" id="ARBA00022670"/>
    </source>
</evidence>
<evidence type="ECO:0000256" key="5">
    <source>
        <dbReference type="PROSITE-ProRule" id="PRU00047"/>
    </source>
</evidence>
<comment type="caution">
    <text evidence="9">The sequence shown here is derived from an EMBL/GenBank/DDBJ whole genome shotgun (WGS) entry which is preliminary data.</text>
</comment>
<evidence type="ECO:0000256" key="3">
    <source>
        <dbReference type="ARBA" id="ARBA00022750"/>
    </source>
</evidence>
<accession>A0A2I0GEC1</accession>
<keyword evidence="3" id="KW-0064">Aspartyl protease</keyword>
<reference evidence="9 10" key="1">
    <citation type="submission" date="2017-11" db="EMBL/GenBank/DDBJ databases">
        <title>De-novo sequencing of pomegranate (Punica granatum L.) genome.</title>
        <authorList>
            <person name="Akparov Z."/>
            <person name="Amiraslanov A."/>
            <person name="Hajiyeva S."/>
            <person name="Abbasov M."/>
            <person name="Kaur K."/>
            <person name="Hamwieh A."/>
            <person name="Solovyev V."/>
            <person name="Salamov A."/>
            <person name="Braich B."/>
            <person name="Kosarev P."/>
            <person name="Mahmoud A."/>
            <person name="Hajiyev E."/>
            <person name="Babayeva S."/>
            <person name="Izzatullayeva V."/>
            <person name="Mammadov A."/>
            <person name="Mammadov A."/>
            <person name="Sharifova S."/>
            <person name="Ojaghi J."/>
            <person name="Eynullazada K."/>
            <person name="Bayramov B."/>
            <person name="Abdulazimova A."/>
            <person name="Shahmuradov I."/>
        </authorList>
    </citation>
    <scope>NUCLEOTIDE SEQUENCE [LARGE SCALE GENOMIC DNA]</scope>
    <source>
        <strain evidence="10">cv. AG2017</strain>
        <tissue evidence="9">Leaf</tissue>
    </source>
</reference>
<proteinExistence type="predicted"/>
<feature type="domain" description="Integrase catalytic" evidence="8">
    <location>
        <begin position="345"/>
        <end position="519"/>
    </location>
</feature>
<dbReference type="InterPro" id="IPR036397">
    <property type="entry name" value="RNaseH_sf"/>
</dbReference>
<dbReference type="InterPro" id="IPR001878">
    <property type="entry name" value="Znf_CCHC"/>
</dbReference>
<feature type="compositionally biased region" description="Basic and acidic residues" evidence="6">
    <location>
        <begin position="678"/>
        <end position="692"/>
    </location>
</feature>
<dbReference type="InterPro" id="IPR054722">
    <property type="entry name" value="PolX-like_BBD"/>
</dbReference>
<organism evidence="9 10">
    <name type="scientific">Punica granatum</name>
    <name type="common">Pomegranate</name>
    <dbReference type="NCBI Taxonomy" id="22663"/>
    <lineage>
        <taxon>Eukaryota</taxon>
        <taxon>Viridiplantae</taxon>
        <taxon>Streptophyta</taxon>
        <taxon>Embryophyta</taxon>
        <taxon>Tracheophyta</taxon>
        <taxon>Spermatophyta</taxon>
        <taxon>Magnoliopsida</taxon>
        <taxon>eudicotyledons</taxon>
        <taxon>Gunneridae</taxon>
        <taxon>Pentapetalae</taxon>
        <taxon>rosids</taxon>
        <taxon>malvids</taxon>
        <taxon>Myrtales</taxon>
        <taxon>Lythraceae</taxon>
        <taxon>Punica</taxon>
    </lineage>
</organism>
<dbReference type="PANTHER" id="PTHR42648:SF31">
    <property type="entry name" value="RNA-DIRECTED DNA POLYMERASE"/>
    <property type="match status" value="1"/>
</dbReference>
<dbReference type="InterPro" id="IPR036875">
    <property type="entry name" value="Znf_CCHC_sf"/>
</dbReference>
<evidence type="ECO:0000313" key="10">
    <source>
        <dbReference type="Proteomes" id="UP000233551"/>
    </source>
</evidence>
<dbReference type="Pfam" id="PF22936">
    <property type="entry name" value="Pol_BBD"/>
    <property type="match status" value="1"/>
</dbReference>
<keyword evidence="2" id="KW-0479">Metal-binding</keyword>
<dbReference type="PROSITE" id="PS50158">
    <property type="entry name" value="ZF_CCHC"/>
    <property type="match status" value="1"/>
</dbReference>
<dbReference type="SUPFAM" id="SSF56672">
    <property type="entry name" value="DNA/RNA polymerases"/>
    <property type="match status" value="1"/>
</dbReference>
<dbReference type="PROSITE" id="PS50994">
    <property type="entry name" value="INTEGRASE"/>
    <property type="match status" value="1"/>
</dbReference>
<dbReference type="GO" id="GO:0003676">
    <property type="term" value="F:nucleic acid binding"/>
    <property type="evidence" value="ECO:0007669"/>
    <property type="project" value="InterPro"/>
</dbReference>
<feature type="compositionally biased region" description="Basic and acidic residues" evidence="6">
    <location>
        <begin position="700"/>
        <end position="711"/>
    </location>
</feature>
<dbReference type="PANTHER" id="PTHR42648">
    <property type="entry name" value="TRANSPOSASE, PUTATIVE-RELATED"/>
    <property type="match status" value="1"/>
</dbReference>
<dbReference type="Pfam" id="PF07727">
    <property type="entry name" value="RVT_2"/>
    <property type="match status" value="1"/>
</dbReference>
<evidence type="ECO:0000313" key="9">
    <source>
        <dbReference type="EMBL" id="PKH48991.1"/>
    </source>
</evidence>
<dbReference type="SMART" id="SM00343">
    <property type="entry name" value="ZnF_C2HC"/>
    <property type="match status" value="2"/>
</dbReference>
<dbReference type="GO" id="GO:0004190">
    <property type="term" value="F:aspartic-type endopeptidase activity"/>
    <property type="evidence" value="ECO:0007669"/>
    <property type="project" value="UniProtKB-KW"/>
</dbReference>
<dbReference type="InterPro" id="IPR057670">
    <property type="entry name" value="SH3_retrovirus"/>
</dbReference>
<feature type="compositionally biased region" description="Low complexity" evidence="6">
    <location>
        <begin position="714"/>
        <end position="730"/>
    </location>
</feature>
<evidence type="ECO:0000256" key="6">
    <source>
        <dbReference type="SAM" id="MobiDB-lite"/>
    </source>
</evidence>
<sequence>MEEMQKGVARGREETGDAAAFIAGNSGRNFYRSSCSLCGKVGHDRSNCYQRLNCTHCGKTGHEKSDCFQLIGYPQDWEQRKKSVRKDVFGSTNNQHKQGRFEGAGGKKSVAGTPTQGQHRTAFVAHNGASESRQTGGATSLTEEQVQQLLSLLATTENRDQLCGMYSKLYGRETNWILDTGASLHLTGSLDNLIDPVPIRNSYPIWVPDGRSVLAKMVGDVRLGPNFILKNVFYVPEFTCNLISVGKLTRDLNCSVMFFSDFCVIQDLAVRRPIGVARLRGGLYCFGCITSFSAFVAKGLENQERWHRRLGHPSYNVLSLVPAFGITEVENKTCDICFRAKQTRFPFPPSINKSENIFDLIHCDIWGPYHTASLSGAHYFLTIVDDHSRATWVYLMREKSETMKRLMEFCNMAHTQFGRAVKVVRTDNGTEFLSKVMREFYLDRGIMHQTTCVETPQQNGMAERKHRHILNVARALRFNAELPLKFWGECVLTATYLINYTPTPVLSGKSPYEILFGKPPSYNHLRIFGSSCYALHKPKSKDKFADRSRRCIFIGYPNGKKGWKLYDLDTEEVFVSRDVVFYEDSFPFVKKEAQEEKYDQPSIQELIYSEDRSYELKRETAQARTIVMEMDGGNGFVQNSNVGGPVDNVAEQTNQEAEPSNAEDWPGPRQHPQPEQVELGRDGEEESHEGNGVRRRSHRETKVPSHFKDFVMHTQPTSAPPRTATPSLSSGKPYPLEKNITFERFSNEHRVFLASLNSETEPKTYSEAVCDDRWRNAMLEEIRALEKNGTWIVEQLPARKRPIGCKWVYKIKRRADGSVERYKARLVAKGFTQIEGQDFHETFAPVAKLVTVRCLLTIALSRGWALHQLDVNNAFLHGDLDEEVYMEMPPGFEAGKPGSVCRLKKSLYGLRQASRNWFSKFADALQGYGFIQSGADHSLFTWSKGGDFLVVLVYVDDLILTGNSKVRCAAFKEYLRRCFHIKDLGPLKYFLGIEVARRGSEMFLCQRKYTLDILADSGMMGAKPVLFPMEQQHGLRNDSGDRISDPSQYRRLV</sequence>
<dbReference type="InterPro" id="IPR013103">
    <property type="entry name" value="RVT_2"/>
</dbReference>
<dbReference type="GO" id="GO:0015074">
    <property type="term" value="P:DNA integration"/>
    <property type="evidence" value="ECO:0007669"/>
    <property type="project" value="InterPro"/>
</dbReference>
<dbReference type="InterPro" id="IPR043502">
    <property type="entry name" value="DNA/RNA_pol_sf"/>
</dbReference>
<feature type="compositionally biased region" description="Basic and acidic residues" evidence="6">
    <location>
        <begin position="1034"/>
        <end position="1044"/>
    </location>
</feature>
<evidence type="ECO:0008006" key="11">
    <source>
        <dbReference type="Google" id="ProtNLM"/>
    </source>
</evidence>